<sequence length="1048" mass="116992">MEDLERGRGTRSERARSKSRPRLQLDIPAPPRTPIPPVPRAEWTPVSSHELYSPVKRVRSKSKRSESAYPSDNEASPSVVDSPDRPSSSPTSRRRKSRTPTAHNGIELQNNRSSSCVAQDQPATQLDEESSNRRDESSKTYRSRSRKRTSNEFSNGITEPEPVRRSKSRRPSDRQVPDQNELAGQQPDIRPSSSRLSRKGRDSTNRRRSQSRTPTTVADTNDDLASPKSPNQYRESARKRKSADKTRQLETNTEHTAQPTAVEKPPPSVFDNVGKQPSDFDGYITSVSIHGADSIALDPKIMAPLVQVHFVDIKSGEYLIKSDPNRPVTTFNEAGVDYILPVITKPYKFLRHAHTPRKPKWEEEFLLNEDYKHIVRENVLILFEMLNVVTDRALIASGRSDGWHRVAYAFCKLVPSPTYTNTEHQRLRLQLYQYPSNILWGKAVGRVPHVYRCWRGVTVGRGIATARPPPLAANRKKYDGTLYVSICGKTAPPSRLVTRRPEWAGETEVGKVPYEDMLEVYNSKKRALEPMYRSLANLVKKPMWRRHPSQACRLPNKLMYRIEPGSTGAFSLAFSNNGIFLAVGCCDAGSYPIRIYDVLSGDRVANLEGHRDLVYELVWSRDDDVLMSTSSDGSVRLWKFMGDGNVRPSLVLQHPCFVYSAVLHPIAPLIFTGSFDTQIRAWSSDPTEIIITSRPQSPTQDTRHLPHARSVSRATTHSSGGRSRVHPTTSHPTTIHPTDTYKGHENYVNALAFDSEGVKMYSGDGNGCLKVWSCRVDTTEGYDKYQCIKTVMVDEASPITSIRMHPSNRRILVHSLNGTPRLLDTRIYRFTTTFQTPPLTSTSSSAPNCPITAITSTFTRASFSPCGTQVWAGGSDGVVRVWNADNGTVLGSYEGLGFRGQISAVEYHPKDYLVAMCCVGDRQPVLIFSWDESPDVLEGFHSAAAGSGEIAPSAESLNDATHSKRASRTSDYYADVIQSNPQLRSPSRGVLDAGDRRVFSIEPHRPPVASPTRGLSAFEGESRNTSHIDASENNLAQRAPYKRTLRKA</sequence>
<dbReference type="STRING" id="1806994.A0A507CC63"/>
<dbReference type="GO" id="GO:0044458">
    <property type="term" value="P:motile cilium assembly"/>
    <property type="evidence" value="ECO:0007669"/>
    <property type="project" value="TreeGrafter"/>
</dbReference>
<keyword evidence="1 3" id="KW-0853">WD repeat</keyword>
<feature type="repeat" description="WD" evidence="3">
    <location>
        <begin position="741"/>
        <end position="773"/>
    </location>
</feature>
<dbReference type="SUPFAM" id="SSF50978">
    <property type="entry name" value="WD40 repeat-like"/>
    <property type="match status" value="1"/>
</dbReference>
<dbReference type="PANTHER" id="PTHR44499">
    <property type="entry name" value="JOUBERIN"/>
    <property type="match status" value="1"/>
</dbReference>
<feature type="compositionally biased region" description="Low complexity" evidence="4">
    <location>
        <begin position="76"/>
        <end position="91"/>
    </location>
</feature>
<dbReference type="AlphaFoldDB" id="A0A507CC63"/>
<evidence type="ECO:0000256" key="3">
    <source>
        <dbReference type="PROSITE-ProRule" id="PRU00221"/>
    </source>
</evidence>
<feature type="compositionally biased region" description="Polar residues" evidence="4">
    <location>
        <begin position="249"/>
        <end position="259"/>
    </location>
</feature>
<comment type="caution">
    <text evidence="5">The sequence shown here is derived from an EMBL/GenBank/DDBJ whole genome shotgun (WGS) entry which is preliminary data.</text>
</comment>
<evidence type="ECO:0000313" key="6">
    <source>
        <dbReference type="Proteomes" id="UP000319731"/>
    </source>
</evidence>
<reference evidence="5 6" key="1">
    <citation type="journal article" date="2019" name="Sci. Rep.">
        <title>Comparative genomics of chytrid fungi reveal insights into the obligate biotrophic and pathogenic lifestyle of Synchytrium endobioticum.</title>
        <authorList>
            <person name="van de Vossenberg B.T.L.H."/>
            <person name="Warris S."/>
            <person name="Nguyen H.D.T."/>
            <person name="van Gent-Pelzer M.P.E."/>
            <person name="Joly D.L."/>
            <person name="van de Geest H.C."/>
            <person name="Bonants P.J.M."/>
            <person name="Smith D.S."/>
            <person name="Levesque C.A."/>
            <person name="van der Lee T.A.J."/>
        </authorList>
    </citation>
    <scope>NUCLEOTIDE SEQUENCE [LARGE SCALE GENOMIC DNA]</scope>
    <source>
        <strain evidence="5 6">JEL517</strain>
    </source>
</reference>
<feature type="repeat" description="WD" evidence="3">
    <location>
        <begin position="851"/>
        <end position="892"/>
    </location>
</feature>
<feature type="repeat" description="WD" evidence="3">
    <location>
        <begin position="651"/>
        <end position="692"/>
    </location>
</feature>
<dbReference type="Proteomes" id="UP000319731">
    <property type="component" value="Unassembled WGS sequence"/>
</dbReference>
<keyword evidence="2" id="KW-0677">Repeat</keyword>
<feature type="compositionally biased region" description="Polar residues" evidence="4">
    <location>
        <begin position="107"/>
        <end position="124"/>
    </location>
</feature>
<feature type="compositionally biased region" description="Basic and acidic residues" evidence="4">
    <location>
        <begin position="1020"/>
        <end position="1030"/>
    </location>
</feature>
<gene>
    <name evidence="5" type="ORF">SmJEL517_g00911</name>
</gene>
<dbReference type="GO" id="GO:0036064">
    <property type="term" value="C:ciliary basal body"/>
    <property type="evidence" value="ECO:0007669"/>
    <property type="project" value="TreeGrafter"/>
</dbReference>
<keyword evidence="6" id="KW-1185">Reference proteome</keyword>
<dbReference type="InterPro" id="IPR019775">
    <property type="entry name" value="WD40_repeat_CS"/>
</dbReference>
<dbReference type="SMART" id="SM00320">
    <property type="entry name" value="WD40"/>
    <property type="match status" value="7"/>
</dbReference>
<dbReference type="Pfam" id="PF00400">
    <property type="entry name" value="WD40"/>
    <property type="match status" value="2"/>
</dbReference>
<dbReference type="PROSITE" id="PS00678">
    <property type="entry name" value="WD_REPEATS_1"/>
    <property type="match status" value="1"/>
</dbReference>
<dbReference type="PROSITE" id="PS50082">
    <property type="entry name" value="WD_REPEATS_2"/>
    <property type="match status" value="4"/>
</dbReference>
<feature type="region of interest" description="Disordered" evidence="4">
    <location>
        <begin position="999"/>
        <end position="1048"/>
    </location>
</feature>
<dbReference type="Gene3D" id="2.130.10.10">
    <property type="entry name" value="YVTN repeat-like/Quinoprotein amine dehydrogenase"/>
    <property type="match status" value="2"/>
</dbReference>
<dbReference type="OrthoDB" id="2096344at2759"/>
<feature type="repeat" description="WD" evidence="3">
    <location>
        <begin position="607"/>
        <end position="639"/>
    </location>
</feature>
<evidence type="ECO:0000313" key="5">
    <source>
        <dbReference type="EMBL" id="TPX36928.1"/>
    </source>
</evidence>
<feature type="compositionally biased region" description="Basic and acidic residues" evidence="4">
    <location>
        <begin position="1"/>
        <end position="16"/>
    </location>
</feature>
<proteinExistence type="predicted"/>
<accession>A0A507CC63</accession>
<feature type="compositionally biased region" description="Polar residues" evidence="4">
    <location>
        <begin position="712"/>
        <end position="721"/>
    </location>
</feature>
<feature type="compositionally biased region" description="Basic and acidic residues" evidence="4">
    <location>
        <begin position="130"/>
        <end position="139"/>
    </location>
</feature>
<feature type="compositionally biased region" description="Pro residues" evidence="4">
    <location>
        <begin position="28"/>
        <end position="39"/>
    </location>
</feature>
<dbReference type="InterPro" id="IPR052803">
    <property type="entry name" value="Cilium-Associated_Jouberin"/>
</dbReference>
<evidence type="ECO:0000256" key="1">
    <source>
        <dbReference type="ARBA" id="ARBA00022574"/>
    </source>
</evidence>
<dbReference type="InterPro" id="IPR036322">
    <property type="entry name" value="WD40_repeat_dom_sf"/>
</dbReference>
<feature type="compositionally biased region" description="Low complexity" evidence="4">
    <location>
        <begin position="726"/>
        <end position="738"/>
    </location>
</feature>
<dbReference type="InterPro" id="IPR001680">
    <property type="entry name" value="WD40_rpt"/>
</dbReference>
<dbReference type="RefSeq" id="XP_031026999.1">
    <property type="nucleotide sequence ID" value="XM_031166839.1"/>
</dbReference>
<dbReference type="EMBL" id="QEAO01000003">
    <property type="protein sequence ID" value="TPX36928.1"/>
    <property type="molecule type" value="Genomic_DNA"/>
</dbReference>
<dbReference type="PANTHER" id="PTHR44499:SF1">
    <property type="entry name" value="JOUBERIN"/>
    <property type="match status" value="1"/>
</dbReference>
<evidence type="ECO:0000256" key="4">
    <source>
        <dbReference type="SAM" id="MobiDB-lite"/>
    </source>
</evidence>
<feature type="region of interest" description="Disordered" evidence="4">
    <location>
        <begin position="692"/>
        <end position="741"/>
    </location>
</feature>
<protein>
    <submittedName>
        <fullName evidence="5">Uncharacterized protein</fullName>
    </submittedName>
</protein>
<dbReference type="PROSITE" id="PS50294">
    <property type="entry name" value="WD_REPEATS_REGION"/>
    <property type="match status" value="2"/>
</dbReference>
<dbReference type="GeneID" id="42002136"/>
<organism evidence="5 6">
    <name type="scientific">Synchytrium microbalum</name>
    <dbReference type="NCBI Taxonomy" id="1806994"/>
    <lineage>
        <taxon>Eukaryota</taxon>
        <taxon>Fungi</taxon>
        <taxon>Fungi incertae sedis</taxon>
        <taxon>Chytridiomycota</taxon>
        <taxon>Chytridiomycota incertae sedis</taxon>
        <taxon>Chytridiomycetes</taxon>
        <taxon>Synchytriales</taxon>
        <taxon>Synchytriaceae</taxon>
        <taxon>Synchytrium</taxon>
    </lineage>
</organism>
<name>A0A507CC63_9FUNG</name>
<evidence type="ECO:0000256" key="2">
    <source>
        <dbReference type="ARBA" id="ARBA00022737"/>
    </source>
</evidence>
<feature type="region of interest" description="Disordered" evidence="4">
    <location>
        <begin position="1"/>
        <end position="270"/>
    </location>
</feature>
<dbReference type="InterPro" id="IPR015943">
    <property type="entry name" value="WD40/YVTN_repeat-like_dom_sf"/>
</dbReference>